<protein>
    <recommendedName>
        <fullName evidence="2">GTP cyclohydrolase 1 type 2 homolog</fullName>
    </recommendedName>
</protein>
<dbReference type="Pfam" id="PF01784">
    <property type="entry name" value="DUF34_NIF3"/>
    <property type="match status" value="1"/>
</dbReference>
<sequence length="264" mass="30011">MKICEVTALLEQEGTWVRRNMKTRDHLLFGDDQQEVGRIGICWVASKGAILEAVKQKVNFIITHENPFYQCSTQMHTAAFKAAEEKKRILKEHGISVYRCHDVWDCIKEYGVADQWAFRLGFKFEERIVSSYYQAASIPEMTAEALAQHVAKALWQDGEQGVYMFGDPQKKIHRIAIGCGAATNLYELLEFYPDAVIVSDDGINNYDAAQYAIDQHIPMIVVNHAGCEIAGCKAMVPWLMRHLHSSSICHLDEGYTIHYYTTNS</sequence>
<dbReference type="PANTHER" id="PTHR13799:SF14">
    <property type="entry name" value="GTP CYCLOHYDROLASE 1 TYPE 2 HOMOLOG"/>
    <property type="match status" value="1"/>
</dbReference>
<dbReference type="RefSeq" id="WP_044906542.1">
    <property type="nucleotide sequence ID" value="NZ_JQIF01000076.1"/>
</dbReference>
<dbReference type="SUPFAM" id="SSF102705">
    <property type="entry name" value="NIF3 (NGG1p interacting factor 3)-like"/>
    <property type="match status" value="1"/>
</dbReference>
<evidence type="ECO:0000313" key="5">
    <source>
        <dbReference type="EMBL" id="KGJ52254.1"/>
    </source>
</evidence>
<evidence type="ECO:0000256" key="2">
    <source>
        <dbReference type="ARBA" id="ARBA00022112"/>
    </source>
</evidence>
<gene>
    <name evidence="5" type="ORF">CIAN88_15695</name>
</gene>
<keyword evidence="3 4" id="KW-0479">Metal-binding</keyword>
<dbReference type="PANTHER" id="PTHR13799">
    <property type="entry name" value="NGG1 INTERACTING FACTOR 3"/>
    <property type="match status" value="1"/>
</dbReference>
<feature type="binding site" evidence="4">
    <location>
        <position position="224"/>
    </location>
    <ligand>
        <name>a divalent metal cation</name>
        <dbReference type="ChEBI" id="CHEBI:60240"/>
        <label>1</label>
    </ligand>
</feature>
<organism evidence="5 6">
    <name type="scientific">Clostridium innocuum</name>
    <dbReference type="NCBI Taxonomy" id="1522"/>
    <lineage>
        <taxon>Bacteria</taxon>
        <taxon>Bacillati</taxon>
        <taxon>Bacillota</taxon>
        <taxon>Clostridia</taxon>
        <taxon>Eubacteriales</taxon>
        <taxon>Clostridiaceae</taxon>
        <taxon>Clostridium</taxon>
    </lineage>
</organism>
<dbReference type="EMBL" id="JQIF01000076">
    <property type="protein sequence ID" value="KGJ52254.1"/>
    <property type="molecule type" value="Genomic_DNA"/>
</dbReference>
<comment type="caution">
    <text evidence="5">The sequence shown here is derived from an EMBL/GenBank/DDBJ whole genome shotgun (WGS) entry which is preliminary data.</text>
</comment>
<feature type="binding site" evidence="4">
    <location>
        <position position="105"/>
    </location>
    <ligand>
        <name>a divalent metal cation</name>
        <dbReference type="ChEBI" id="CHEBI:60240"/>
        <label>1</label>
    </ligand>
</feature>
<dbReference type="Gene3D" id="3.40.1390.30">
    <property type="entry name" value="NIF3 (NGG1p interacting factor 3)-like"/>
    <property type="match status" value="2"/>
</dbReference>
<dbReference type="GO" id="GO:0005737">
    <property type="term" value="C:cytoplasm"/>
    <property type="evidence" value="ECO:0007669"/>
    <property type="project" value="TreeGrafter"/>
</dbReference>
<dbReference type="AlphaFoldDB" id="A0A099I2Q3"/>
<feature type="binding site" evidence="4">
    <location>
        <position position="228"/>
    </location>
    <ligand>
        <name>a divalent metal cation</name>
        <dbReference type="ChEBI" id="CHEBI:60240"/>
        <label>1</label>
    </ligand>
</feature>
<dbReference type="GO" id="GO:0046872">
    <property type="term" value="F:metal ion binding"/>
    <property type="evidence" value="ECO:0007669"/>
    <property type="project" value="UniProtKB-KW"/>
</dbReference>
<evidence type="ECO:0000256" key="3">
    <source>
        <dbReference type="ARBA" id="ARBA00022723"/>
    </source>
</evidence>
<dbReference type="Proteomes" id="UP000030008">
    <property type="component" value="Unassembled WGS sequence"/>
</dbReference>
<accession>A0A099I2Q3</accession>
<evidence type="ECO:0000256" key="1">
    <source>
        <dbReference type="ARBA" id="ARBA00006964"/>
    </source>
</evidence>
<comment type="similarity">
    <text evidence="1">Belongs to the GTP cyclohydrolase I type 2/NIF3 family.</text>
</comment>
<evidence type="ECO:0000313" key="6">
    <source>
        <dbReference type="Proteomes" id="UP000030008"/>
    </source>
</evidence>
<dbReference type="InterPro" id="IPR002678">
    <property type="entry name" value="DUF34/NIF3"/>
</dbReference>
<feature type="binding site" evidence="4">
    <location>
        <position position="64"/>
    </location>
    <ligand>
        <name>a divalent metal cation</name>
        <dbReference type="ChEBI" id="CHEBI:60240"/>
        <label>2</label>
    </ligand>
</feature>
<evidence type="ECO:0000256" key="4">
    <source>
        <dbReference type="PIRSR" id="PIRSR602678-1"/>
    </source>
</evidence>
<reference evidence="5 6" key="1">
    <citation type="submission" date="2014-08" db="EMBL/GenBank/DDBJ databases">
        <title>Clostridium innocuum, an unnegligible vancomycin-resistant pathogen causing extra-intestinal infections.</title>
        <authorList>
            <person name="Feng Y."/>
            <person name="Chiu C.-H."/>
        </authorList>
    </citation>
    <scope>NUCLEOTIDE SEQUENCE [LARGE SCALE GENOMIC DNA]</scope>
    <source>
        <strain evidence="5 6">AN88</strain>
    </source>
</reference>
<name>A0A099I2Q3_CLOIN</name>
<proteinExistence type="inferred from homology"/>
<dbReference type="InterPro" id="IPR036069">
    <property type="entry name" value="DUF34/NIF3_sf"/>
</dbReference>